<reference evidence="2" key="1">
    <citation type="submission" date="2016-11" db="UniProtKB">
        <authorList>
            <consortium name="WormBaseParasite"/>
        </authorList>
    </citation>
    <scope>IDENTIFICATION</scope>
</reference>
<keyword evidence="1" id="KW-1185">Reference proteome</keyword>
<dbReference type="SUPFAM" id="SSF49854">
    <property type="entry name" value="Spermadhesin, CUB domain"/>
    <property type="match status" value="1"/>
</dbReference>
<evidence type="ECO:0000313" key="1">
    <source>
        <dbReference type="Proteomes" id="UP000095287"/>
    </source>
</evidence>
<dbReference type="AlphaFoldDB" id="A0A1I7Z2Q8"/>
<dbReference type="Proteomes" id="UP000095287">
    <property type="component" value="Unplaced"/>
</dbReference>
<protein>
    <submittedName>
        <fullName evidence="2">Peptidase A1 domain-containing protein</fullName>
    </submittedName>
</protein>
<organism evidence="1 2">
    <name type="scientific">Steinernema glaseri</name>
    <dbReference type="NCBI Taxonomy" id="37863"/>
    <lineage>
        <taxon>Eukaryota</taxon>
        <taxon>Metazoa</taxon>
        <taxon>Ecdysozoa</taxon>
        <taxon>Nematoda</taxon>
        <taxon>Chromadorea</taxon>
        <taxon>Rhabditida</taxon>
        <taxon>Tylenchina</taxon>
        <taxon>Panagrolaimomorpha</taxon>
        <taxon>Strongyloidoidea</taxon>
        <taxon>Steinernematidae</taxon>
        <taxon>Steinernema</taxon>
    </lineage>
</organism>
<sequence length="320" mass="34936">MTEPTKVATNDRGTLYDACLTQQINVGMDAAVNASDYSIGTWMEYFDSDPADSISIDYQDSQDAMLGLILKMLYQWLPKGQVVDPDLQSYGDNWDLFDHTRFLSSGTTASSFTFTSDPAINGAGGLFYAMAFVKKFKDTLTVKKAPVEVRTPGYPYGYATGAKANYTFYGEKDQVLRLCIEDYGSTFSGLDTNRGSLLIYAGADASPSNFIRSFETENDMQYGCAYTYTPGDPMFVVFRVPETIVTKTITLGSLTLPPITVPIFIGGRVTSDSQSHSLGFRFSVSNVAPMAPPTVTDSAPSLSTSFFSLILAAGFVFFML</sequence>
<proteinExistence type="predicted"/>
<accession>A0A1I7Z2Q8</accession>
<evidence type="ECO:0000313" key="2">
    <source>
        <dbReference type="WBParaSite" id="L893_g2218.t1"/>
    </source>
</evidence>
<name>A0A1I7Z2Q8_9BILA</name>
<dbReference type="InterPro" id="IPR035914">
    <property type="entry name" value="Sperma_CUB_dom_sf"/>
</dbReference>
<dbReference type="WBParaSite" id="L893_g2218.t1">
    <property type="protein sequence ID" value="L893_g2218.t1"/>
    <property type="gene ID" value="L893_g2218"/>
</dbReference>